<keyword evidence="1" id="KW-0732">Signal</keyword>
<sequence>WSCTCLWESWPLGCSPCWLSPLCLQWPTPSTGGSLASYSLLLVTVPCPWQPPTHSSTGGTVPSMRPSITSTCLPTSSWSWCFPSWSYWAAWRSSCLVWPGGSDGSGAAGRAADRSASCCRRRSTVTGWRTSVTC</sequence>
<feature type="chain" id="PRO_5008377605" evidence="1">
    <location>
        <begin position="26"/>
        <end position="134"/>
    </location>
</feature>
<gene>
    <name evidence="2" type="primary">STEAP3</name>
</gene>
<name>A0A1A8RAD1_9TELE</name>
<dbReference type="EMBL" id="HAEG01016256">
    <property type="protein sequence ID" value="SBS02214.1"/>
    <property type="molecule type" value="Transcribed_RNA"/>
</dbReference>
<feature type="non-terminal residue" evidence="2">
    <location>
        <position position="134"/>
    </location>
</feature>
<organism evidence="2">
    <name type="scientific">Nothobranchius pienaari</name>
    <dbReference type="NCBI Taxonomy" id="704102"/>
    <lineage>
        <taxon>Eukaryota</taxon>
        <taxon>Metazoa</taxon>
        <taxon>Chordata</taxon>
        <taxon>Craniata</taxon>
        <taxon>Vertebrata</taxon>
        <taxon>Euteleostomi</taxon>
        <taxon>Actinopterygii</taxon>
        <taxon>Neopterygii</taxon>
        <taxon>Teleostei</taxon>
        <taxon>Neoteleostei</taxon>
        <taxon>Acanthomorphata</taxon>
        <taxon>Ovalentaria</taxon>
        <taxon>Atherinomorphae</taxon>
        <taxon>Cyprinodontiformes</taxon>
        <taxon>Nothobranchiidae</taxon>
        <taxon>Nothobranchius</taxon>
    </lineage>
</organism>
<dbReference type="AlphaFoldDB" id="A0A1A8RAD1"/>
<evidence type="ECO:0000313" key="2">
    <source>
        <dbReference type="EMBL" id="SBS02214.1"/>
    </source>
</evidence>
<feature type="signal peptide" evidence="1">
    <location>
        <begin position="1"/>
        <end position="25"/>
    </location>
</feature>
<reference evidence="2" key="2">
    <citation type="submission" date="2016-06" db="EMBL/GenBank/DDBJ databases">
        <title>The genome of a short-lived fish provides insights into sex chromosome evolution and the genetic control of aging.</title>
        <authorList>
            <person name="Reichwald K."/>
            <person name="Felder M."/>
            <person name="Petzold A."/>
            <person name="Koch P."/>
            <person name="Groth M."/>
            <person name="Platzer M."/>
        </authorList>
    </citation>
    <scope>NUCLEOTIDE SEQUENCE</scope>
    <source>
        <tissue evidence="2">Brain</tissue>
    </source>
</reference>
<protein>
    <submittedName>
        <fullName evidence="2">STEAP family member 3, metalloreductase</fullName>
    </submittedName>
</protein>
<evidence type="ECO:0000256" key="1">
    <source>
        <dbReference type="SAM" id="SignalP"/>
    </source>
</evidence>
<proteinExistence type="predicted"/>
<accession>A0A1A8RAD1</accession>
<reference evidence="2" key="1">
    <citation type="submission" date="2016-05" db="EMBL/GenBank/DDBJ databases">
        <authorList>
            <person name="Lavstsen T."/>
            <person name="Jespersen J.S."/>
        </authorList>
    </citation>
    <scope>NUCLEOTIDE SEQUENCE</scope>
    <source>
        <tissue evidence="2">Brain</tissue>
    </source>
</reference>
<feature type="non-terminal residue" evidence="2">
    <location>
        <position position="1"/>
    </location>
</feature>